<evidence type="ECO:0000313" key="2">
    <source>
        <dbReference type="Proteomes" id="UP000070578"/>
    </source>
</evidence>
<reference evidence="1 2" key="1">
    <citation type="submission" date="2016-02" db="EMBL/GenBank/DDBJ databases">
        <authorList>
            <person name="Wen L."/>
            <person name="He K."/>
            <person name="Yang H."/>
        </authorList>
    </citation>
    <scope>NUCLEOTIDE SEQUENCE [LARGE SCALE GENOMIC DNA]</scope>
    <source>
        <strain evidence="1">ShG14-8</strain>
    </source>
</reference>
<sequence>MFFMLFTSLSAYSDAGSIADAVWEQKAVVPLMTKDFRGCVGKAIRAVPSVQITDQDPAVPMLIVLATPLNNLIAHMGVYVRHTSDNEAEVSFVGKGTSESDEQRKLITPLLGQLKSALSKECGNG</sequence>
<protein>
    <submittedName>
        <fullName evidence="1">Uncharacterized protein</fullName>
    </submittedName>
</protein>
<evidence type="ECO:0000313" key="1">
    <source>
        <dbReference type="EMBL" id="KXS30636.1"/>
    </source>
</evidence>
<gene>
    <name evidence="1" type="ORF">AWT59_3239</name>
</gene>
<dbReference type="Proteomes" id="UP000070578">
    <property type="component" value="Unassembled WGS sequence"/>
</dbReference>
<comment type="caution">
    <text evidence="1">The sequence shown here is derived from an EMBL/GenBank/DDBJ whole genome shotgun (WGS) entry which is preliminary data.</text>
</comment>
<proteinExistence type="predicted"/>
<dbReference type="EMBL" id="LSLI01000178">
    <property type="protein sequence ID" value="KXS30636.1"/>
    <property type="molecule type" value="Genomic_DNA"/>
</dbReference>
<dbReference type="AlphaFoldDB" id="A0A139BNQ5"/>
<reference evidence="1 2" key="2">
    <citation type="submission" date="2016-03" db="EMBL/GenBank/DDBJ databases">
        <title>New uncultured bacterium of the family Gallionellaceae from acid mine drainage: description and reconstruction of genome based on metagenomic analysis of microbial community.</title>
        <authorList>
            <person name="Kadnikov V."/>
            <person name="Ivasenko D."/>
            <person name="Beletsky A."/>
            <person name="Mardanov A."/>
            <person name="Danilova E."/>
            <person name="Pimenov N."/>
            <person name="Karnachuk O."/>
            <person name="Ravin N."/>
        </authorList>
    </citation>
    <scope>NUCLEOTIDE SEQUENCE [LARGE SCALE GENOMIC DNA]</scope>
    <source>
        <strain evidence="1">ShG14-8</strain>
    </source>
</reference>
<organism evidence="1 2">
    <name type="scientific">Candidatus Gallionella acididurans</name>
    <dbReference type="NCBI Taxonomy" id="1796491"/>
    <lineage>
        <taxon>Bacteria</taxon>
        <taxon>Pseudomonadati</taxon>
        <taxon>Pseudomonadota</taxon>
        <taxon>Betaproteobacteria</taxon>
        <taxon>Nitrosomonadales</taxon>
        <taxon>Gallionellaceae</taxon>
        <taxon>Gallionella</taxon>
    </lineage>
</organism>
<name>A0A139BNQ5_9PROT</name>
<accession>A0A139BNQ5</accession>